<evidence type="ECO:0000313" key="2">
    <source>
        <dbReference type="Proteomes" id="UP000585474"/>
    </source>
</evidence>
<dbReference type="EMBL" id="BJWL01000380">
    <property type="protein sequence ID" value="GFS41558.1"/>
    <property type="molecule type" value="Genomic_DNA"/>
</dbReference>
<accession>A0A7J0DT43</accession>
<name>A0A7J0DT43_9ERIC</name>
<sequence length="300" mass="33930">MLGFGQLFYYNVFVGLTLKHRQVFKDILARESNSGPGRNPSIMTITTTLSLGLPDQSFHSDWSTRTVVDGINLSVQVFDLLGGGLILTFRGSVIMASNVDFWWNMPDQCFDDFESHGQVSLFLSKGYSRRLVVHGEMLYQAGIVLVHDPNLLDDPMHFTVEAFKIWSLAGVCHRIALKVSMQVIRRTFSMEGGAAFYRWGRESHVRRSRRNPRMANYGRRSRGYRRRIRRMPYGGGTMNVGVREEMGSHIDLIHGGSGEIAHLIHNLAILSREKDGGEVYNTLGRLRIFLKETAFAGLDS</sequence>
<reference evidence="2" key="1">
    <citation type="submission" date="2019-07" db="EMBL/GenBank/DDBJ databases">
        <title>De Novo Assembly of kiwifruit Actinidia rufa.</title>
        <authorList>
            <person name="Sugita-Konishi S."/>
            <person name="Sato K."/>
            <person name="Mori E."/>
            <person name="Abe Y."/>
            <person name="Kisaki G."/>
            <person name="Hamano K."/>
            <person name="Suezawa K."/>
            <person name="Otani M."/>
            <person name="Fukuda T."/>
            <person name="Manabe T."/>
            <person name="Gomi K."/>
            <person name="Tabuchi M."/>
            <person name="Akimitsu K."/>
            <person name="Kataoka I."/>
        </authorList>
    </citation>
    <scope>NUCLEOTIDE SEQUENCE [LARGE SCALE GENOMIC DNA]</scope>
    <source>
        <strain evidence="2">cv. Fuchu</strain>
    </source>
</reference>
<dbReference type="AlphaFoldDB" id="A0A7J0DT43"/>
<protein>
    <submittedName>
        <fullName evidence="1">Uncharacterized protein</fullName>
    </submittedName>
</protein>
<organism evidence="1 2">
    <name type="scientific">Actinidia rufa</name>
    <dbReference type="NCBI Taxonomy" id="165716"/>
    <lineage>
        <taxon>Eukaryota</taxon>
        <taxon>Viridiplantae</taxon>
        <taxon>Streptophyta</taxon>
        <taxon>Embryophyta</taxon>
        <taxon>Tracheophyta</taxon>
        <taxon>Spermatophyta</taxon>
        <taxon>Magnoliopsida</taxon>
        <taxon>eudicotyledons</taxon>
        <taxon>Gunneridae</taxon>
        <taxon>Pentapetalae</taxon>
        <taxon>asterids</taxon>
        <taxon>Ericales</taxon>
        <taxon>Actinidiaceae</taxon>
        <taxon>Actinidia</taxon>
    </lineage>
</organism>
<proteinExistence type="predicted"/>
<gene>
    <name evidence="1" type="ORF">Acr_00g0075080</name>
</gene>
<comment type="caution">
    <text evidence="1">The sequence shown here is derived from an EMBL/GenBank/DDBJ whole genome shotgun (WGS) entry which is preliminary data.</text>
</comment>
<evidence type="ECO:0000313" key="1">
    <source>
        <dbReference type="EMBL" id="GFS41558.1"/>
    </source>
</evidence>
<keyword evidence="2" id="KW-1185">Reference proteome</keyword>
<dbReference type="Proteomes" id="UP000585474">
    <property type="component" value="Unassembled WGS sequence"/>
</dbReference>